<accession>A0A9N6WU81</accession>
<reference evidence="3" key="1">
    <citation type="submission" date="2021-04" db="EMBL/GenBank/DDBJ databases">
        <authorList>
            <person name="Cornetti L."/>
        </authorList>
    </citation>
    <scope>NUCLEOTIDE SEQUENCE</scope>
</reference>
<dbReference type="AlphaFoldDB" id="A0A9N6WU81"/>
<feature type="compositionally biased region" description="Polar residues" evidence="1">
    <location>
        <begin position="45"/>
        <end position="54"/>
    </location>
</feature>
<evidence type="ECO:0000259" key="2">
    <source>
        <dbReference type="Pfam" id="PF15477"/>
    </source>
</evidence>
<feature type="region of interest" description="Disordered" evidence="1">
    <location>
        <begin position="37"/>
        <end position="85"/>
    </location>
</feature>
<dbReference type="EMBL" id="OC986301">
    <property type="protein sequence ID" value="CAG4642956.1"/>
    <property type="molecule type" value="Genomic_DNA"/>
</dbReference>
<dbReference type="InterPro" id="IPR028124">
    <property type="entry name" value="SMAP_dom"/>
</dbReference>
<evidence type="ECO:0000313" key="3">
    <source>
        <dbReference type="EMBL" id="CAG4642956.1"/>
    </source>
</evidence>
<dbReference type="PANTHER" id="PTHR22426">
    <property type="entry name" value="ARGININE_SERINE-RICH COILED-COIL PROTEIN 2"/>
    <property type="match status" value="1"/>
</dbReference>
<feature type="domain" description="Small acidic protein-like" evidence="2">
    <location>
        <begin position="254"/>
        <end position="329"/>
    </location>
</feature>
<proteinExistence type="predicted"/>
<dbReference type="Pfam" id="PF15477">
    <property type="entry name" value="SMAP"/>
    <property type="match status" value="1"/>
</dbReference>
<gene>
    <name evidence="3" type="primary">EOG090X0LFN</name>
</gene>
<protein>
    <submittedName>
        <fullName evidence="3">EOG090X0LFN</fullName>
    </submittedName>
</protein>
<evidence type="ECO:0000256" key="1">
    <source>
        <dbReference type="SAM" id="MobiDB-lite"/>
    </source>
</evidence>
<dbReference type="PANTHER" id="PTHR22426:SF2">
    <property type="entry name" value="ARGININE_SERINE-RICH COILED-COIL PROTEIN 2"/>
    <property type="match status" value="1"/>
</dbReference>
<sequence>MEMTKLKHVRVFSHSFWIIAQKDKMAGLVDYGVDSEDDAIRGNSPKFTKVTNPSACDDMPNSDTEEPPNKTLKTKSEENVTGGGAEVEAEATVKAAAEAAVRTVITENSGGKGLKIETAITMETGGKEDQDPGPAHQALKRITDMSGEQEVKNVVREKLVPAIERMGLDVTSLAASVAASGASSEKSAAMAAAQQVLQNQVDQVQQMTGVALPSFYNPGAVNPMKYAQQIQKRKQLWANKEKKEAQPTMTSKIWEATAFNQDQDGKMTAKFKRMMGIKTEQVVASSSQTEGAAESKEVQKKQQELLASLDQQYQVARATTHTQRGLGLGFSSNNSYPR</sequence>
<name>A0A9N6WU81_9CRUS</name>
<organism evidence="3">
    <name type="scientific">Evadne anonyx</name>
    <dbReference type="NCBI Taxonomy" id="141404"/>
    <lineage>
        <taxon>Eukaryota</taxon>
        <taxon>Metazoa</taxon>
        <taxon>Ecdysozoa</taxon>
        <taxon>Arthropoda</taxon>
        <taxon>Crustacea</taxon>
        <taxon>Branchiopoda</taxon>
        <taxon>Diplostraca</taxon>
        <taxon>Cladocera</taxon>
        <taxon>Onychopoda</taxon>
        <taxon>Podonidae</taxon>
        <taxon>Evadne</taxon>
    </lineage>
</organism>